<evidence type="ECO:0000256" key="5">
    <source>
        <dbReference type="ARBA" id="ARBA00023125"/>
    </source>
</evidence>
<dbReference type="KEGG" id="nta:107780262"/>
<protein>
    <recommendedName>
        <fullName evidence="9">Dof zinc finger protein</fullName>
    </recommendedName>
</protein>
<reference evidence="12" key="1">
    <citation type="submission" date="2025-08" db="UniProtKB">
        <authorList>
            <consortium name="RefSeq"/>
        </authorList>
    </citation>
    <scope>IDENTIFICATION</scope>
</reference>
<dbReference type="InterPro" id="IPR003851">
    <property type="entry name" value="Znf_Dof"/>
</dbReference>
<keyword evidence="2 8" id="KW-0863">Zinc-finger</keyword>
<evidence type="ECO:0000256" key="7">
    <source>
        <dbReference type="ARBA" id="ARBA00023242"/>
    </source>
</evidence>
<dbReference type="GO" id="GO:0003700">
    <property type="term" value="F:DNA-binding transcription factor activity"/>
    <property type="evidence" value="ECO:0007669"/>
    <property type="project" value="UniProtKB-UniRule"/>
</dbReference>
<dbReference type="PANTHER" id="PTHR31992:SF62">
    <property type="entry name" value="DOF ZINC FINGER PROTEIN DOF3.1"/>
    <property type="match status" value="1"/>
</dbReference>
<evidence type="ECO:0000256" key="10">
    <source>
        <dbReference type="SAM" id="MobiDB-lite"/>
    </source>
</evidence>
<evidence type="ECO:0000256" key="3">
    <source>
        <dbReference type="ARBA" id="ARBA00022833"/>
    </source>
</evidence>
<keyword evidence="6 9" id="KW-0804">Transcription</keyword>
<keyword evidence="3 9" id="KW-0862">Zinc</keyword>
<dbReference type="GO" id="GO:0008270">
    <property type="term" value="F:zinc ion binding"/>
    <property type="evidence" value="ECO:0007669"/>
    <property type="project" value="UniProtKB-KW"/>
</dbReference>
<proteinExistence type="predicted"/>
<feature type="compositionally biased region" description="Polar residues" evidence="10">
    <location>
        <begin position="159"/>
        <end position="173"/>
    </location>
</feature>
<dbReference type="STRING" id="4097.A0A1S3YVF1"/>
<comment type="function">
    <text evidence="9">Transcription factor that binds specifically to a 5'-AA[AG]G-3' consensus core sequence.</text>
</comment>
<keyword evidence="1 9" id="KW-0479">Metal-binding</keyword>
<evidence type="ECO:0000256" key="9">
    <source>
        <dbReference type="RuleBase" id="RU369094"/>
    </source>
</evidence>
<dbReference type="PROSITE" id="PS50884">
    <property type="entry name" value="ZF_DOF_2"/>
    <property type="match status" value="1"/>
</dbReference>
<sequence length="173" mass="18811">MQDPSIYTQIKPQFPEQEHLKCPRCDSPNTKLCYYNNYNISQPRHFCKSCRRYWAKGGTPRNIPVGGGSRKNTKRSSSSNKKISSSTTSSSVSSSVPALNRSRVIGMTNGQFSSLLESNGPQFGTLLEALNTNNNGSNLHLGEFARIQNTNLGSGSGSNGIRQNGSNTNGYLG</sequence>
<evidence type="ECO:0000256" key="8">
    <source>
        <dbReference type="PROSITE-ProRule" id="PRU00071"/>
    </source>
</evidence>
<dbReference type="PaxDb" id="4097-A0A1S3YVF1"/>
<gene>
    <name evidence="12" type="primary">LOC107780262</name>
</gene>
<dbReference type="Pfam" id="PF02701">
    <property type="entry name" value="Zn_ribbon_Dof"/>
    <property type="match status" value="1"/>
</dbReference>
<feature type="region of interest" description="Disordered" evidence="10">
    <location>
        <begin position="60"/>
        <end position="97"/>
    </location>
</feature>
<evidence type="ECO:0000256" key="2">
    <source>
        <dbReference type="ARBA" id="ARBA00022771"/>
    </source>
</evidence>
<dbReference type="RefSeq" id="XP_016456281.1">
    <property type="nucleotide sequence ID" value="XM_016600795.1"/>
</dbReference>
<dbReference type="AlphaFoldDB" id="A0A1S3YVF1"/>
<keyword evidence="7 8" id="KW-0539">Nucleus</keyword>
<dbReference type="InterPro" id="IPR045174">
    <property type="entry name" value="Dof"/>
</dbReference>
<feature type="compositionally biased region" description="Low complexity" evidence="10">
    <location>
        <begin position="75"/>
        <end position="96"/>
    </location>
</feature>
<evidence type="ECO:0000313" key="12">
    <source>
        <dbReference type="RefSeq" id="XP_016456281.1"/>
    </source>
</evidence>
<evidence type="ECO:0000256" key="6">
    <source>
        <dbReference type="ARBA" id="ARBA00023163"/>
    </source>
</evidence>
<organism evidence="12">
    <name type="scientific">Nicotiana tabacum</name>
    <name type="common">Common tobacco</name>
    <dbReference type="NCBI Taxonomy" id="4097"/>
    <lineage>
        <taxon>Eukaryota</taxon>
        <taxon>Viridiplantae</taxon>
        <taxon>Streptophyta</taxon>
        <taxon>Embryophyta</taxon>
        <taxon>Tracheophyta</taxon>
        <taxon>Spermatophyta</taxon>
        <taxon>Magnoliopsida</taxon>
        <taxon>eudicotyledons</taxon>
        <taxon>Gunneridae</taxon>
        <taxon>Pentapetalae</taxon>
        <taxon>asterids</taxon>
        <taxon>lamiids</taxon>
        <taxon>Solanales</taxon>
        <taxon>Solanaceae</taxon>
        <taxon>Nicotianoideae</taxon>
        <taxon>Nicotianeae</taxon>
        <taxon>Nicotiana</taxon>
    </lineage>
</organism>
<accession>A0A1S3YVF1</accession>
<keyword evidence="5 8" id="KW-0238">DNA-binding</keyword>
<dbReference type="GO" id="GO:0005634">
    <property type="term" value="C:nucleus"/>
    <property type="evidence" value="ECO:0007669"/>
    <property type="project" value="UniProtKB-SubCell"/>
</dbReference>
<dbReference type="OMA" id="KEYPPEQ"/>
<keyword evidence="4 9" id="KW-0805">Transcription regulation</keyword>
<dbReference type="PANTHER" id="PTHR31992">
    <property type="entry name" value="DOF ZINC FINGER PROTEIN DOF1.4-RELATED"/>
    <property type="match status" value="1"/>
</dbReference>
<feature type="domain" description="Dof-type" evidence="11">
    <location>
        <begin position="20"/>
        <end position="74"/>
    </location>
</feature>
<dbReference type="GO" id="GO:0003677">
    <property type="term" value="F:DNA binding"/>
    <property type="evidence" value="ECO:0007669"/>
    <property type="project" value="UniProtKB-UniRule"/>
</dbReference>
<dbReference type="OrthoDB" id="1927254at2759"/>
<evidence type="ECO:0000256" key="4">
    <source>
        <dbReference type="ARBA" id="ARBA00023015"/>
    </source>
</evidence>
<evidence type="ECO:0000259" key="11">
    <source>
        <dbReference type="PROSITE" id="PS50884"/>
    </source>
</evidence>
<evidence type="ECO:0000256" key="1">
    <source>
        <dbReference type="ARBA" id="ARBA00022723"/>
    </source>
</evidence>
<comment type="subcellular location">
    <subcellularLocation>
        <location evidence="8 9">Nucleus</location>
    </subcellularLocation>
</comment>
<feature type="region of interest" description="Disordered" evidence="10">
    <location>
        <begin position="152"/>
        <end position="173"/>
    </location>
</feature>
<name>A0A1S3YVF1_TOBAC</name>